<name>A0A6N9HMK2_9BURK</name>
<accession>A0A6N9HMK2</accession>
<evidence type="ECO:0000313" key="1">
    <source>
        <dbReference type="EMBL" id="MYN04092.1"/>
    </source>
</evidence>
<protein>
    <recommendedName>
        <fullName evidence="3">VOC domain-containing protein</fullName>
    </recommendedName>
</protein>
<dbReference type="InterPro" id="IPR029068">
    <property type="entry name" value="Glyas_Bleomycin-R_OHBP_Dase"/>
</dbReference>
<evidence type="ECO:0008006" key="3">
    <source>
        <dbReference type="Google" id="ProtNLM"/>
    </source>
</evidence>
<gene>
    <name evidence="1" type="ORF">GTP41_18530</name>
</gene>
<reference evidence="1 2" key="1">
    <citation type="submission" date="2019-12" db="EMBL/GenBank/DDBJ databases">
        <title>Novel species isolated from a subtropical stream in China.</title>
        <authorList>
            <person name="Lu H."/>
        </authorList>
    </citation>
    <scope>NUCLEOTIDE SEQUENCE [LARGE SCALE GENOMIC DNA]</scope>
    <source>
        <strain evidence="1 2">DS3</strain>
    </source>
</reference>
<dbReference type="Gene3D" id="3.10.180.10">
    <property type="entry name" value="2,3-Dihydroxybiphenyl 1,2-Dioxygenase, domain 1"/>
    <property type="match status" value="1"/>
</dbReference>
<organism evidence="1 2">
    <name type="scientific">Pseudoduganella guangdongensis</name>
    <dbReference type="NCBI Taxonomy" id="2692179"/>
    <lineage>
        <taxon>Bacteria</taxon>
        <taxon>Pseudomonadati</taxon>
        <taxon>Pseudomonadota</taxon>
        <taxon>Betaproteobacteria</taxon>
        <taxon>Burkholderiales</taxon>
        <taxon>Oxalobacteraceae</taxon>
        <taxon>Telluria group</taxon>
        <taxon>Pseudoduganella</taxon>
    </lineage>
</organism>
<dbReference type="RefSeq" id="WP_161027054.1">
    <property type="nucleotide sequence ID" value="NZ_WWCJ01000013.1"/>
</dbReference>
<comment type="caution">
    <text evidence="1">The sequence shown here is derived from an EMBL/GenBank/DDBJ whole genome shotgun (WGS) entry which is preliminary data.</text>
</comment>
<proteinExistence type="predicted"/>
<sequence length="106" mass="11557">MGVRFNHTIVMNRDAHQAALLLAEILRLPDPSQLGSMLMVHCDGSAAHPAFLLCEGEYDQVLRHIREHRLQSWPGPGGQGLCFADPDGHPIQIIATPPRSGVPFSA</sequence>
<dbReference type="SUPFAM" id="SSF54593">
    <property type="entry name" value="Glyoxalase/Bleomycin resistance protein/Dihydroxybiphenyl dioxygenase"/>
    <property type="match status" value="1"/>
</dbReference>
<evidence type="ECO:0000313" key="2">
    <source>
        <dbReference type="Proteomes" id="UP000448575"/>
    </source>
</evidence>
<dbReference type="AlphaFoldDB" id="A0A6N9HMK2"/>
<keyword evidence="2" id="KW-1185">Reference proteome</keyword>
<dbReference type="EMBL" id="WWCJ01000013">
    <property type="protein sequence ID" value="MYN04092.1"/>
    <property type="molecule type" value="Genomic_DNA"/>
</dbReference>
<dbReference type="Proteomes" id="UP000448575">
    <property type="component" value="Unassembled WGS sequence"/>
</dbReference>